<evidence type="ECO:0000256" key="7">
    <source>
        <dbReference type="ARBA" id="ARBA00023157"/>
    </source>
</evidence>
<sequence length="545" mass="55913">MSPPHSFLLLSVLALLFPPLLLASSSFPLPTIAIAAVRTNASPSPHHIACALVPTVGAQYELSCASITNRSAPPHNYSYGGGGGTTPFSAVVAGDGYLCSAASVGPTPYRQMSMRWWDLNHRAAPSKRVYSGAALSAVSGGGEYVCGLVEGRIQCWRWAGGAVGEDLVFSAVAVGGGFVCGLVNGTGEVRCYGDGGAVVGREPKGRHALVAAGERHACAVKEKSGEVVCWGEAAAVAAAAPSMKIAGRAVSSVAVGDAVTCVLWGNWTVSCWPEATAAPPPEVARKQFVALDAKGKAVCGVLMSDYSLVCWGAIGGGAASSKVFDRVLPGPCAPWEMCKCGVWSGSAPLCGGDAAVCYPCGYTPPPMALLPTSNSSSPASGDDHPTGGRRRMSDLAIALVSAGIGSGLMAAFAAVLVVYCLRRGRGGGAGGAHDSGRRIHAEPPLAPLPRVERRLSSLLSKAPTTTADRVHRVLDARLPLPTPGEMEAVAYVGYLASDCVRPAGRDRPTMSEVVSVLERAVAACEEHEDDQAVLSRSCTDGSTTT</sequence>
<dbReference type="Gramene" id="TVU00297">
    <property type="protein sequence ID" value="TVU00297"/>
    <property type="gene ID" value="EJB05_54285"/>
</dbReference>
<accession>A0A5J9SMY1</accession>
<dbReference type="GO" id="GO:0004674">
    <property type="term" value="F:protein serine/threonine kinase activity"/>
    <property type="evidence" value="ECO:0007669"/>
    <property type="project" value="UniProtKB-KW"/>
</dbReference>
<name>A0A5J9SMY1_9POAL</name>
<keyword evidence="3 12" id="KW-0812">Transmembrane</keyword>
<evidence type="ECO:0000256" key="12">
    <source>
        <dbReference type="SAM" id="Phobius"/>
    </source>
</evidence>
<dbReference type="InterPro" id="IPR009091">
    <property type="entry name" value="RCC1/BLIP-II"/>
</dbReference>
<dbReference type="OrthoDB" id="61110at2759"/>
<dbReference type="EC" id="2.7.11.1" evidence="2"/>
<dbReference type="GO" id="GO:0016020">
    <property type="term" value="C:membrane"/>
    <property type="evidence" value="ECO:0007669"/>
    <property type="project" value="UniProtKB-SubCell"/>
</dbReference>
<keyword evidence="7" id="KW-1015">Disulfide bond</keyword>
<feature type="non-terminal residue" evidence="14">
    <location>
        <position position="1"/>
    </location>
</feature>
<feature type="signal peptide" evidence="13">
    <location>
        <begin position="1"/>
        <end position="23"/>
    </location>
</feature>
<comment type="caution">
    <text evidence="14">The sequence shown here is derived from an EMBL/GenBank/DDBJ whole genome shotgun (WGS) entry which is preliminary data.</text>
</comment>
<evidence type="ECO:0000313" key="14">
    <source>
        <dbReference type="EMBL" id="TVU00297.1"/>
    </source>
</evidence>
<feature type="chain" id="PRO_5023813190" description="non-specific serine/threonine protein kinase" evidence="13">
    <location>
        <begin position="24"/>
        <end position="545"/>
    </location>
</feature>
<dbReference type="PANTHER" id="PTHR47460">
    <property type="entry name" value="SERINE/THREONINE-PROTEIN KINASE-LIKE PROTEIN ACR4"/>
    <property type="match status" value="1"/>
</dbReference>
<dbReference type="Proteomes" id="UP000324897">
    <property type="component" value="Unassembled WGS sequence"/>
</dbReference>
<dbReference type="SUPFAM" id="SSF50985">
    <property type="entry name" value="RCC1/BLIP-II"/>
    <property type="match status" value="1"/>
</dbReference>
<dbReference type="PANTHER" id="PTHR47460:SF1">
    <property type="entry name" value="SERINE_THREONINE-PROTEIN KINASE-LIKE PROTEIN ACR4"/>
    <property type="match status" value="1"/>
</dbReference>
<keyword evidence="9" id="KW-0325">Glycoprotein</keyword>
<reference evidence="14 15" key="1">
    <citation type="journal article" date="2019" name="Sci. Rep.">
        <title>A high-quality genome of Eragrostis curvula grass provides insights into Poaceae evolution and supports new strategies to enhance forage quality.</title>
        <authorList>
            <person name="Carballo J."/>
            <person name="Santos B.A.C.M."/>
            <person name="Zappacosta D."/>
            <person name="Garbus I."/>
            <person name="Selva J.P."/>
            <person name="Gallo C.A."/>
            <person name="Diaz A."/>
            <person name="Albertini E."/>
            <person name="Caccamo M."/>
            <person name="Echenique V."/>
        </authorList>
    </citation>
    <scope>NUCLEOTIDE SEQUENCE [LARGE SCALE GENOMIC DNA]</scope>
    <source>
        <strain evidence="15">cv. Victoria</strain>
        <tissue evidence="14">Leaf</tissue>
    </source>
</reference>
<comment type="catalytic activity">
    <reaction evidence="10">
        <text>L-threonyl-[protein] + ATP = O-phospho-L-threonyl-[protein] + ADP + H(+)</text>
        <dbReference type="Rhea" id="RHEA:46608"/>
        <dbReference type="Rhea" id="RHEA-COMP:11060"/>
        <dbReference type="Rhea" id="RHEA-COMP:11605"/>
        <dbReference type="ChEBI" id="CHEBI:15378"/>
        <dbReference type="ChEBI" id="CHEBI:30013"/>
        <dbReference type="ChEBI" id="CHEBI:30616"/>
        <dbReference type="ChEBI" id="CHEBI:61977"/>
        <dbReference type="ChEBI" id="CHEBI:456216"/>
        <dbReference type="EC" id="2.7.11.1"/>
    </reaction>
</comment>
<evidence type="ECO:0000256" key="1">
    <source>
        <dbReference type="ARBA" id="ARBA00004479"/>
    </source>
</evidence>
<evidence type="ECO:0000256" key="4">
    <source>
        <dbReference type="ARBA" id="ARBA00022729"/>
    </source>
</evidence>
<dbReference type="AlphaFoldDB" id="A0A5J9SMY1"/>
<gene>
    <name evidence="14" type="ORF">EJB05_54285</name>
</gene>
<protein>
    <recommendedName>
        <fullName evidence="2">non-specific serine/threonine protein kinase</fullName>
        <ecNumber evidence="2">2.7.11.1</ecNumber>
    </recommendedName>
</protein>
<evidence type="ECO:0000256" key="9">
    <source>
        <dbReference type="ARBA" id="ARBA00023180"/>
    </source>
</evidence>
<evidence type="ECO:0000256" key="2">
    <source>
        <dbReference type="ARBA" id="ARBA00012513"/>
    </source>
</evidence>
<evidence type="ECO:0000256" key="10">
    <source>
        <dbReference type="ARBA" id="ARBA00047899"/>
    </source>
</evidence>
<keyword evidence="4 13" id="KW-0732">Signal</keyword>
<dbReference type="EMBL" id="RWGY01000611">
    <property type="protein sequence ID" value="TVU00297.1"/>
    <property type="molecule type" value="Genomic_DNA"/>
</dbReference>
<evidence type="ECO:0000256" key="6">
    <source>
        <dbReference type="ARBA" id="ARBA00023136"/>
    </source>
</evidence>
<evidence type="ECO:0000256" key="5">
    <source>
        <dbReference type="ARBA" id="ARBA00022989"/>
    </source>
</evidence>
<feature type="transmembrane region" description="Helical" evidence="12">
    <location>
        <begin position="395"/>
        <end position="421"/>
    </location>
</feature>
<evidence type="ECO:0000256" key="3">
    <source>
        <dbReference type="ARBA" id="ARBA00022692"/>
    </source>
</evidence>
<keyword evidence="5 12" id="KW-1133">Transmembrane helix</keyword>
<evidence type="ECO:0000313" key="15">
    <source>
        <dbReference type="Proteomes" id="UP000324897"/>
    </source>
</evidence>
<evidence type="ECO:0000256" key="8">
    <source>
        <dbReference type="ARBA" id="ARBA00023170"/>
    </source>
</evidence>
<comment type="catalytic activity">
    <reaction evidence="11">
        <text>L-seryl-[protein] + ATP = O-phospho-L-seryl-[protein] + ADP + H(+)</text>
        <dbReference type="Rhea" id="RHEA:17989"/>
        <dbReference type="Rhea" id="RHEA-COMP:9863"/>
        <dbReference type="Rhea" id="RHEA-COMP:11604"/>
        <dbReference type="ChEBI" id="CHEBI:15378"/>
        <dbReference type="ChEBI" id="CHEBI:29999"/>
        <dbReference type="ChEBI" id="CHEBI:30616"/>
        <dbReference type="ChEBI" id="CHEBI:83421"/>
        <dbReference type="ChEBI" id="CHEBI:456216"/>
        <dbReference type="EC" id="2.7.11.1"/>
    </reaction>
</comment>
<proteinExistence type="predicted"/>
<evidence type="ECO:0000256" key="13">
    <source>
        <dbReference type="SAM" id="SignalP"/>
    </source>
</evidence>
<comment type="subcellular location">
    <subcellularLocation>
        <location evidence="1">Membrane</location>
        <topology evidence="1">Single-pass type I membrane protein</topology>
    </subcellularLocation>
</comment>
<keyword evidence="6 12" id="KW-0472">Membrane</keyword>
<dbReference type="Gene3D" id="2.130.10.30">
    <property type="entry name" value="Regulator of chromosome condensation 1/beta-lactamase-inhibitor protein II"/>
    <property type="match status" value="1"/>
</dbReference>
<evidence type="ECO:0000256" key="11">
    <source>
        <dbReference type="ARBA" id="ARBA00048679"/>
    </source>
</evidence>
<keyword evidence="8" id="KW-0675">Receptor</keyword>
<organism evidence="14 15">
    <name type="scientific">Eragrostis curvula</name>
    <name type="common">weeping love grass</name>
    <dbReference type="NCBI Taxonomy" id="38414"/>
    <lineage>
        <taxon>Eukaryota</taxon>
        <taxon>Viridiplantae</taxon>
        <taxon>Streptophyta</taxon>
        <taxon>Embryophyta</taxon>
        <taxon>Tracheophyta</taxon>
        <taxon>Spermatophyta</taxon>
        <taxon>Magnoliopsida</taxon>
        <taxon>Liliopsida</taxon>
        <taxon>Poales</taxon>
        <taxon>Poaceae</taxon>
        <taxon>PACMAD clade</taxon>
        <taxon>Chloridoideae</taxon>
        <taxon>Eragrostideae</taxon>
        <taxon>Eragrostidinae</taxon>
        <taxon>Eragrostis</taxon>
    </lineage>
</organism>
<keyword evidence="15" id="KW-1185">Reference proteome</keyword>